<comment type="caution">
    <text evidence="1">The sequence shown here is derived from an EMBL/GenBank/DDBJ whole genome shotgun (WGS) entry which is preliminary data.</text>
</comment>
<accession>A0A813Z4Q4</accession>
<dbReference type="OrthoDB" id="9978909at2759"/>
<sequence length="96" mass="10725">MTSNKIASDVPSGLEALLDEDEFIIKPFNRNLAGTKPNSLNSLFCNRIILLNPDTKKEVVELYQHRLPLLCLACCQEQIRTVSSDNAQLLGLVRRG</sequence>
<evidence type="ECO:0000313" key="1">
    <source>
        <dbReference type="EMBL" id="CAF0893396.1"/>
    </source>
</evidence>
<dbReference type="AlphaFoldDB" id="A0A813Z4Q4"/>
<gene>
    <name evidence="1" type="ORF">GPM918_LOCUS8245</name>
    <name evidence="2" type="ORF">SRO942_LOCUS8245</name>
</gene>
<dbReference type="EMBL" id="CAJNOQ010001414">
    <property type="protein sequence ID" value="CAF0893396.1"/>
    <property type="molecule type" value="Genomic_DNA"/>
</dbReference>
<proteinExistence type="predicted"/>
<reference evidence="1" key="1">
    <citation type="submission" date="2021-02" db="EMBL/GenBank/DDBJ databases">
        <authorList>
            <person name="Nowell W R."/>
        </authorList>
    </citation>
    <scope>NUCLEOTIDE SEQUENCE</scope>
</reference>
<dbReference type="Proteomes" id="UP000681722">
    <property type="component" value="Unassembled WGS sequence"/>
</dbReference>
<dbReference type="EMBL" id="CAJOBC010001414">
    <property type="protein sequence ID" value="CAF3677242.1"/>
    <property type="molecule type" value="Genomic_DNA"/>
</dbReference>
<evidence type="ECO:0000313" key="3">
    <source>
        <dbReference type="Proteomes" id="UP000663829"/>
    </source>
</evidence>
<keyword evidence="3" id="KW-1185">Reference proteome</keyword>
<name>A0A813Z4Q4_9BILA</name>
<protein>
    <submittedName>
        <fullName evidence="1">Uncharacterized protein</fullName>
    </submittedName>
</protein>
<evidence type="ECO:0000313" key="2">
    <source>
        <dbReference type="EMBL" id="CAF3677242.1"/>
    </source>
</evidence>
<dbReference type="Proteomes" id="UP000663829">
    <property type="component" value="Unassembled WGS sequence"/>
</dbReference>
<organism evidence="1 3">
    <name type="scientific">Didymodactylos carnosus</name>
    <dbReference type="NCBI Taxonomy" id="1234261"/>
    <lineage>
        <taxon>Eukaryota</taxon>
        <taxon>Metazoa</taxon>
        <taxon>Spiralia</taxon>
        <taxon>Gnathifera</taxon>
        <taxon>Rotifera</taxon>
        <taxon>Eurotatoria</taxon>
        <taxon>Bdelloidea</taxon>
        <taxon>Philodinida</taxon>
        <taxon>Philodinidae</taxon>
        <taxon>Didymodactylos</taxon>
    </lineage>
</organism>